<reference evidence="3" key="1">
    <citation type="journal article" date="2014" name="Int. J. Syst. Evol. Microbiol.">
        <title>Complete genome sequence of Corynebacterium casei LMG S-19264T (=DSM 44701T), isolated from a smear-ripened cheese.</title>
        <authorList>
            <consortium name="US DOE Joint Genome Institute (JGI-PGF)"/>
            <person name="Walter F."/>
            <person name="Albersmeier A."/>
            <person name="Kalinowski J."/>
            <person name="Ruckert C."/>
        </authorList>
    </citation>
    <scope>NUCLEOTIDE SEQUENCE</scope>
    <source>
        <strain evidence="3">JCM 4346</strain>
    </source>
</reference>
<keyword evidence="2" id="KW-0812">Transmembrane</keyword>
<proteinExistence type="predicted"/>
<sequence length="244" mass="25714">MSTPPPPYQPPAGHPAYVPTPHPQAGPAPMGAPMGPAPALACEICGAAPAAPVTVRGHQGMIVIMRFLKRQGAFCRSCGLAVFREMQANTLVQGWWGPLSVLVTIFTLLVNLDARSTLLRLPEPTGGWRPPLDPGKPVTKRPAGMIALAPLALLAAAVMSIPVFLIIGWMAGDSSPKPLTVNSCARNDGSWSDQDLKTVPCGSADAQFQVTDPGTGECEEGDYVADLKYSKDGETSLCLHPLDR</sequence>
<evidence type="ECO:0008006" key="5">
    <source>
        <dbReference type="Google" id="ProtNLM"/>
    </source>
</evidence>
<evidence type="ECO:0000313" key="3">
    <source>
        <dbReference type="EMBL" id="GGR02034.1"/>
    </source>
</evidence>
<feature type="transmembrane region" description="Helical" evidence="2">
    <location>
        <begin position="95"/>
        <end position="112"/>
    </location>
</feature>
<feature type="transmembrane region" description="Helical" evidence="2">
    <location>
        <begin position="146"/>
        <end position="171"/>
    </location>
</feature>
<dbReference type="EMBL" id="BMSX01000003">
    <property type="protein sequence ID" value="GGR02034.1"/>
    <property type="molecule type" value="Genomic_DNA"/>
</dbReference>
<feature type="compositionally biased region" description="Pro residues" evidence="1">
    <location>
        <begin position="1"/>
        <end position="26"/>
    </location>
</feature>
<comment type="caution">
    <text evidence="3">The sequence shown here is derived from an EMBL/GenBank/DDBJ whole genome shotgun (WGS) entry which is preliminary data.</text>
</comment>
<gene>
    <name evidence="3" type="ORF">GCM10010251_17190</name>
</gene>
<dbReference type="Proteomes" id="UP000658320">
    <property type="component" value="Unassembled WGS sequence"/>
</dbReference>
<evidence type="ECO:0000256" key="2">
    <source>
        <dbReference type="SAM" id="Phobius"/>
    </source>
</evidence>
<reference evidence="3" key="2">
    <citation type="submission" date="2020-09" db="EMBL/GenBank/DDBJ databases">
        <authorList>
            <person name="Sun Q."/>
            <person name="Ohkuma M."/>
        </authorList>
    </citation>
    <scope>NUCLEOTIDE SEQUENCE</scope>
    <source>
        <strain evidence="3">JCM 4346</strain>
    </source>
</reference>
<dbReference type="AlphaFoldDB" id="A0A918F3U9"/>
<accession>A0A918F3U9</accession>
<evidence type="ECO:0000313" key="4">
    <source>
        <dbReference type="Proteomes" id="UP000658320"/>
    </source>
</evidence>
<organism evidence="3 4">
    <name type="scientific">Streptomyces aurantiogriseus</name>
    <dbReference type="NCBI Taxonomy" id="66870"/>
    <lineage>
        <taxon>Bacteria</taxon>
        <taxon>Bacillati</taxon>
        <taxon>Actinomycetota</taxon>
        <taxon>Actinomycetes</taxon>
        <taxon>Kitasatosporales</taxon>
        <taxon>Streptomycetaceae</taxon>
        <taxon>Streptomyces</taxon>
    </lineage>
</organism>
<keyword evidence="2" id="KW-0472">Membrane</keyword>
<feature type="region of interest" description="Disordered" evidence="1">
    <location>
        <begin position="1"/>
        <end position="31"/>
    </location>
</feature>
<keyword evidence="4" id="KW-1185">Reference proteome</keyword>
<name>A0A918F3U9_9ACTN</name>
<protein>
    <recommendedName>
        <fullName evidence="5">Toxin-antitoxin system, toxin component</fullName>
    </recommendedName>
</protein>
<keyword evidence="2" id="KW-1133">Transmembrane helix</keyword>
<evidence type="ECO:0000256" key="1">
    <source>
        <dbReference type="SAM" id="MobiDB-lite"/>
    </source>
</evidence>